<dbReference type="EMBL" id="FPIP01000002">
    <property type="protein sequence ID" value="SFW19961.1"/>
    <property type="molecule type" value="Genomic_DNA"/>
</dbReference>
<gene>
    <name evidence="3" type="ORF">SAMN02910280_0990</name>
</gene>
<feature type="transmembrane region" description="Helical" evidence="1">
    <location>
        <begin position="74"/>
        <end position="92"/>
    </location>
</feature>
<evidence type="ECO:0000259" key="2">
    <source>
        <dbReference type="Pfam" id="PF04892"/>
    </source>
</evidence>
<feature type="transmembrane region" description="Helical" evidence="1">
    <location>
        <begin position="99"/>
        <end position="123"/>
    </location>
</feature>
<feature type="domain" description="VanZ-like" evidence="2">
    <location>
        <begin position="12"/>
        <end position="144"/>
    </location>
</feature>
<feature type="transmembrane region" description="Helical" evidence="1">
    <location>
        <begin position="7"/>
        <end position="26"/>
    </location>
</feature>
<dbReference type="AlphaFoldDB" id="A0A1K1MA57"/>
<sequence length="162" mass="18604">MRIKRIIVFTLFAVYIICAVYMLFFMRESLLGRCSYGEYFRENTNFVPFRTVIEFAGYIRDDDTVYGDISFENILGNVIALMPIGFFFPAIWKKQRRFVSFLLTASAVIIGVETIQFIAMCGACDIDDFILNLTGAVMGFGFTRLNIVKRLMFIDVSLKKGE</sequence>
<evidence type="ECO:0000313" key="3">
    <source>
        <dbReference type="EMBL" id="SFW19961.1"/>
    </source>
</evidence>
<reference evidence="3 4" key="1">
    <citation type="submission" date="2016-11" db="EMBL/GenBank/DDBJ databases">
        <authorList>
            <person name="Jaros S."/>
            <person name="Januszkiewicz K."/>
            <person name="Wedrychowicz H."/>
        </authorList>
    </citation>
    <scope>NUCLEOTIDE SEQUENCE [LARGE SCALE GENOMIC DNA]</scope>
    <source>
        <strain evidence="3 4">YL228</strain>
    </source>
</reference>
<dbReference type="PANTHER" id="PTHR36834:SF2">
    <property type="entry name" value="MEMBRANE PROTEIN"/>
    <property type="match status" value="1"/>
</dbReference>
<keyword evidence="1" id="KW-0812">Transmembrane</keyword>
<name>A0A1K1MA57_RUMFL</name>
<keyword evidence="1" id="KW-0472">Membrane</keyword>
<protein>
    <submittedName>
        <fullName evidence="3">VanZ like family protein</fullName>
    </submittedName>
</protein>
<evidence type="ECO:0000313" key="4">
    <source>
        <dbReference type="Proteomes" id="UP000183461"/>
    </source>
</evidence>
<organism evidence="3 4">
    <name type="scientific">Ruminococcus flavefaciens</name>
    <dbReference type="NCBI Taxonomy" id="1265"/>
    <lineage>
        <taxon>Bacteria</taxon>
        <taxon>Bacillati</taxon>
        <taxon>Bacillota</taxon>
        <taxon>Clostridia</taxon>
        <taxon>Eubacteriales</taxon>
        <taxon>Oscillospiraceae</taxon>
        <taxon>Ruminococcus</taxon>
    </lineage>
</organism>
<accession>A0A1K1MA57</accession>
<proteinExistence type="predicted"/>
<dbReference type="Proteomes" id="UP000183461">
    <property type="component" value="Unassembled WGS sequence"/>
</dbReference>
<dbReference type="PANTHER" id="PTHR36834">
    <property type="entry name" value="MEMBRANE PROTEIN-RELATED"/>
    <property type="match status" value="1"/>
</dbReference>
<dbReference type="InterPro" id="IPR006976">
    <property type="entry name" value="VanZ-like"/>
</dbReference>
<feature type="transmembrane region" description="Helical" evidence="1">
    <location>
        <begin position="129"/>
        <end position="147"/>
    </location>
</feature>
<dbReference type="RefSeq" id="WP_072299373.1">
    <property type="nucleotide sequence ID" value="NZ_FPIP01000002.1"/>
</dbReference>
<dbReference type="InterPro" id="IPR053150">
    <property type="entry name" value="Teicoplanin_resist-assoc"/>
</dbReference>
<keyword evidence="1" id="KW-1133">Transmembrane helix</keyword>
<evidence type="ECO:0000256" key="1">
    <source>
        <dbReference type="SAM" id="Phobius"/>
    </source>
</evidence>
<dbReference type="Pfam" id="PF04892">
    <property type="entry name" value="VanZ"/>
    <property type="match status" value="1"/>
</dbReference>